<name>A0A8I0PY98_MORMO</name>
<evidence type="ECO:0000313" key="1">
    <source>
        <dbReference type="EMBL" id="MBE8613845.1"/>
    </source>
</evidence>
<organism evidence="1 2">
    <name type="scientific">Morganella morganii</name>
    <name type="common">Proteus morganii</name>
    <dbReference type="NCBI Taxonomy" id="582"/>
    <lineage>
        <taxon>Bacteria</taxon>
        <taxon>Pseudomonadati</taxon>
        <taxon>Pseudomonadota</taxon>
        <taxon>Gammaproteobacteria</taxon>
        <taxon>Enterobacterales</taxon>
        <taxon>Morganellaceae</taxon>
        <taxon>Morganella</taxon>
    </lineage>
</organism>
<evidence type="ECO:0000313" key="2">
    <source>
        <dbReference type="Proteomes" id="UP000650477"/>
    </source>
</evidence>
<dbReference type="RefSeq" id="WP_025154480.1">
    <property type="nucleotide sequence ID" value="NZ_JBECVW010000010.1"/>
</dbReference>
<comment type="caution">
    <text evidence="1">The sequence shown here is derived from an EMBL/GenBank/DDBJ whole genome shotgun (WGS) entry which is preliminary data.</text>
</comment>
<dbReference type="EMBL" id="PKLF01000015">
    <property type="protein sequence ID" value="MBE8613845.1"/>
    <property type="molecule type" value="Genomic_DNA"/>
</dbReference>
<accession>A0A8I0PY98</accession>
<dbReference type="AlphaFoldDB" id="A0A8I0PY98"/>
<reference evidence="1" key="1">
    <citation type="submission" date="2017-12" db="EMBL/GenBank/DDBJ databases">
        <title>Genome sequencing and analysis.</title>
        <authorList>
            <person name="Huang Y.-T."/>
        </authorList>
    </citation>
    <scope>NUCLEOTIDE SEQUENCE</scope>
    <source>
        <strain evidence="1">VGH116</strain>
    </source>
</reference>
<protein>
    <submittedName>
        <fullName evidence="1">Uncharacterized protein</fullName>
    </submittedName>
</protein>
<gene>
    <name evidence="1" type="ORF">CYG68_15760</name>
</gene>
<proteinExistence type="predicted"/>
<dbReference type="Proteomes" id="UP000650477">
    <property type="component" value="Unassembled WGS sequence"/>
</dbReference>
<sequence>MIMSVCQPQFFKSPITNSIEETDAMDFSQLPRNIQEIAVDFLEEISPDDKEPSLKVITLIRNGFTDMYQAIASENAQ</sequence>